<dbReference type="EMBL" id="CAJNOR010000393">
    <property type="protein sequence ID" value="CAF0901333.1"/>
    <property type="molecule type" value="Genomic_DNA"/>
</dbReference>
<evidence type="ECO:0000259" key="2">
    <source>
        <dbReference type="Pfam" id="PF12509"/>
    </source>
</evidence>
<evidence type="ECO:0000313" key="4">
    <source>
        <dbReference type="Proteomes" id="UP000663828"/>
    </source>
</evidence>
<protein>
    <recommendedName>
        <fullName evidence="2">TASOR pseudo-PARP domain-containing protein</fullName>
    </recommendedName>
</protein>
<dbReference type="PANTHER" id="PTHR16207:SF11">
    <property type="entry name" value="SET DOMAIN-CONTAINING PROTEIN"/>
    <property type="match status" value="1"/>
</dbReference>
<evidence type="ECO:0000313" key="3">
    <source>
        <dbReference type="EMBL" id="CAF0901333.1"/>
    </source>
</evidence>
<feature type="compositionally biased region" description="Low complexity" evidence="1">
    <location>
        <begin position="852"/>
        <end position="873"/>
    </location>
</feature>
<reference evidence="3" key="1">
    <citation type="submission" date="2021-02" db="EMBL/GenBank/DDBJ databases">
        <authorList>
            <person name="Nowell W R."/>
        </authorList>
    </citation>
    <scope>NUCLEOTIDE SEQUENCE</scope>
</reference>
<organism evidence="3 4">
    <name type="scientific">Adineta ricciae</name>
    <name type="common">Rotifer</name>
    <dbReference type="NCBI Taxonomy" id="249248"/>
    <lineage>
        <taxon>Eukaryota</taxon>
        <taxon>Metazoa</taxon>
        <taxon>Spiralia</taxon>
        <taxon>Gnathifera</taxon>
        <taxon>Rotifera</taxon>
        <taxon>Eurotatoria</taxon>
        <taxon>Bdelloidea</taxon>
        <taxon>Adinetida</taxon>
        <taxon>Adinetidae</taxon>
        <taxon>Adineta</taxon>
    </lineage>
</organism>
<dbReference type="Proteomes" id="UP000663828">
    <property type="component" value="Unassembled WGS sequence"/>
</dbReference>
<dbReference type="InterPro" id="IPR022188">
    <property type="entry name" value="TASOR_DUF3715"/>
</dbReference>
<feature type="compositionally biased region" description="Low complexity" evidence="1">
    <location>
        <begin position="398"/>
        <end position="409"/>
    </location>
</feature>
<feature type="compositionally biased region" description="Polar residues" evidence="1">
    <location>
        <begin position="368"/>
        <end position="382"/>
    </location>
</feature>
<feature type="compositionally biased region" description="Polar residues" evidence="1">
    <location>
        <begin position="326"/>
        <end position="353"/>
    </location>
</feature>
<dbReference type="AlphaFoldDB" id="A0A813ZNT6"/>
<feature type="region of interest" description="Disordered" evidence="1">
    <location>
        <begin position="842"/>
        <end position="885"/>
    </location>
</feature>
<dbReference type="GO" id="GO:0005654">
    <property type="term" value="C:nucleoplasm"/>
    <property type="evidence" value="ECO:0007669"/>
    <property type="project" value="TreeGrafter"/>
</dbReference>
<dbReference type="PANTHER" id="PTHR16207">
    <property type="entry name" value="SET DOMAIN-CONTAINING PROTEIN"/>
    <property type="match status" value="1"/>
</dbReference>
<feature type="compositionally biased region" description="Polar residues" evidence="1">
    <location>
        <begin position="652"/>
        <end position="666"/>
    </location>
</feature>
<accession>A0A813ZNT6</accession>
<sequence>MTDENEIDNEAKTIDLNGKLENYPSPPLKMALEVSNNSLIEQQICNVLRKNFLEQRSISWKPIKVELIVNTQLTDDFFAIRKKFERASEGNRSEFEEHYGFLIDNDAQVHDICTNGYQCTESSYNVLGHSKCGVYVCKYADVCIRHASARRTWEGNVAIKMLVFKIVEGKQTTALVRKGSKLQPIAPTVNFTSHCSIIVPKETDDLDKQFDQSQIFLYEFEGRETIKRPHHCLPYAVVSLIQDGSQWPTNFDNVDNEPNILETDTLRVIAHADDPLLQNKLNENVELAETATLALEHVYEEDPPIQTPQPSQSSSLPIADGEHEQQTSSQESGNSGMIPAVTTTSSDNTSIPTVNGVDVPSPTPPNEHPSTLSNDTQADTTDSSLNLTVPLSLPPPSSNATTNPTTKTASEATVIPVTAPTATVQAVYRQQTGLLGALPSAAALRSVPGAVYATTNGLSNGLPGQIVYSGVPVDAFRGFPTAATASATGTPYVLAAHAGQAMQQPALYAAQLQAIAQQQQAAQLAAVAAAQQQQQQQQQSFMNGLPANCMVVRTANGGYALMAQSPTASAAAVAALQTQAPLTQQQYISINAAGQPTAMGATGAARVPVALVGGQPQSIFYQYAGQPTMQTALSPYIQIPMNYGQQQQQNQLSTSPTMQSVNSATSQAYTSQSPIQYIGAPQAANNNVTNSASATVVSPPSTLQSQATPTIISPQKQSAASATAAALQQQQQYQHQYPSTSSQQQQQQPAINGAYGTGLYYTTLAQAQAQQQQQQQAALLAQQQQQQLNLISQMPYATQQGISQQMYYATSGGQAIYQAGSQSYVIAQPGITTTGAPAIYSAGPALHNGATQQQSDSPQQQQQQPAQLVQRPSVLSQVRHHPYRN</sequence>
<name>A0A813ZNT6_ADIRI</name>
<comment type="caution">
    <text evidence="3">The sequence shown here is derived from an EMBL/GenBank/DDBJ whole genome shotgun (WGS) entry which is preliminary data.</text>
</comment>
<dbReference type="GO" id="GO:0045814">
    <property type="term" value="P:negative regulation of gene expression, epigenetic"/>
    <property type="evidence" value="ECO:0007669"/>
    <property type="project" value="InterPro"/>
</dbReference>
<feature type="region of interest" description="Disordered" evidence="1">
    <location>
        <begin position="691"/>
        <end position="715"/>
    </location>
</feature>
<feature type="compositionally biased region" description="Polar residues" evidence="1">
    <location>
        <begin position="699"/>
        <end position="712"/>
    </location>
</feature>
<proteinExistence type="predicted"/>
<feature type="region of interest" description="Disordered" evidence="1">
    <location>
        <begin position="302"/>
        <end position="409"/>
    </location>
</feature>
<dbReference type="Pfam" id="PF12509">
    <property type="entry name" value="DUF3715"/>
    <property type="match status" value="1"/>
</dbReference>
<evidence type="ECO:0000256" key="1">
    <source>
        <dbReference type="SAM" id="MobiDB-lite"/>
    </source>
</evidence>
<keyword evidence="4" id="KW-1185">Reference proteome</keyword>
<dbReference type="InterPro" id="IPR046432">
    <property type="entry name" value="TASOR"/>
</dbReference>
<gene>
    <name evidence="3" type="ORF">XAT740_LOCUS8039</name>
</gene>
<feature type="region of interest" description="Disordered" evidence="1">
    <location>
        <begin position="647"/>
        <end position="666"/>
    </location>
</feature>
<feature type="domain" description="TASOR pseudo-PARP" evidence="2">
    <location>
        <begin position="88"/>
        <end position="234"/>
    </location>
</feature>